<keyword evidence="5" id="KW-0812">Transmembrane</keyword>
<accession>A0A1I6SYY3</accession>
<dbReference type="GO" id="GO:0015288">
    <property type="term" value="F:porin activity"/>
    <property type="evidence" value="ECO:0007669"/>
    <property type="project" value="TreeGrafter"/>
</dbReference>
<dbReference type="GO" id="GO:0015562">
    <property type="term" value="F:efflux transmembrane transporter activity"/>
    <property type="evidence" value="ECO:0007669"/>
    <property type="project" value="InterPro"/>
</dbReference>
<dbReference type="EMBL" id="FOZZ01000005">
    <property type="protein sequence ID" value="SFS82088.1"/>
    <property type="molecule type" value="Genomic_DNA"/>
</dbReference>
<keyword evidence="4" id="KW-1134">Transmembrane beta strand</keyword>
<comment type="similarity">
    <text evidence="2">Belongs to the outer membrane factor (OMF) (TC 1.B.17) family.</text>
</comment>
<evidence type="ECO:0000256" key="5">
    <source>
        <dbReference type="ARBA" id="ARBA00022692"/>
    </source>
</evidence>
<dbReference type="AlphaFoldDB" id="A0A1I6SYY3"/>
<sequence>MVRKITFHLFSVLTLLGFCTIAYGQEISLEEAIQLTLNRNLQIKQARFGYQVSEQNLYEAKSALYPNLSVGASNTYNYGLAFDQISGQLIRGNKWTNYAGAQLSSSVAIFQGFQKVNQIKANKVQLLIDATEVEKVENDLTLSVITNYLEAITNGELYEAAAQQVQLSKEQLRQDSIQFEVGNKTLADLAQSENQVATDELNIMSSQNAYDLSLLELKQLMEMSPDTVITLIKPDIESIMAEYADVSYENTFQKALSTQPIIEQAGYNRQLAEKQIDIAKGAYYPTVTLSGSYGTNYTSEGRDIITQQKMSLGEQLDQNKSFRGGISLDFPIFDNNRRKVALSKAKINYLQAENNEALAKRNLEKTIAQAIVDLKFANRQYLASQVAFHTAQVAFDALKERYDVGVANSIELFTAQTNRNRAEFEMIRRKYELVFRGKVIDYYIGNPITF</sequence>
<keyword evidence="6" id="KW-0472">Membrane</keyword>
<dbReference type="OrthoDB" id="9811587at2"/>
<dbReference type="InterPro" id="IPR051906">
    <property type="entry name" value="TolC-like"/>
</dbReference>
<dbReference type="RefSeq" id="WP_093365282.1">
    <property type="nucleotide sequence ID" value="NZ_FOZZ01000005.1"/>
</dbReference>
<gene>
    <name evidence="8" type="ORF">SAMN05660206_105156</name>
</gene>
<evidence type="ECO:0000256" key="3">
    <source>
        <dbReference type="ARBA" id="ARBA00022448"/>
    </source>
</evidence>
<dbReference type="Gene3D" id="1.20.1600.10">
    <property type="entry name" value="Outer membrane efflux proteins (OEP)"/>
    <property type="match status" value="1"/>
</dbReference>
<proteinExistence type="inferred from homology"/>
<dbReference type="InterPro" id="IPR003423">
    <property type="entry name" value="OMP_efflux"/>
</dbReference>
<dbReference type="GO" id="GO:1990281">
    <property type="term" value="C:efflux pump complex"/>
    <property type="evidence" value="ECO:0007669"/>
    <property type="project" value="TreeGrafter"/>
</dbReference>
<evidence type="ECO:0000256" key="2">
    <source>
        <dbReference type="ARBA" id="ARBA00007613"/>
    </source>
</evidence>
<dbReference type="PANTHER" id="PTHR30026">
    <property type="entry name" value="OUTER MEMBRANE PROTEIN TOLC"/>
    <property type="match status" value="1"/>
</dbReference>
<dbReference type="GO" id="GO:0009279">
    <property type="term" value="C:cell outer membrane"/>
    <property type="evidence" value="ECO:0007669"/>
    <property type="project" value="UniProtKB-SubCell"/>
</dbReference>
<reference evidence="8 9" key="1">
    <citation type="submission" date="2016-10" db="EMBL/GenBank/DDBJ databases">
        <authorList>
            <person name="de Groot N.N."/>
        </authorList>
    </citation>
    <scope>NUCLEOTIDE SEQUENCE [LARGE SCALE GENOMIC DNA]</scope>
    <source>
        <strain evidence="8 9">DSM 22789</strain>
    </source>
</reference>
<dbReference type="Proteomes" id="UP000198785">
    <property type="component" value="Unassembled WGS sequence"/>
</dbReference>
<dbReference type="STRING" id="683125.SAMN05660206_105156"/>
<name>A0A1I6SYY3_9SPHI</name>
<evidence type="ECO:0000256" key="7">
    <source>
        <dbReference type="ARBA" id="ARBA00023237"/>
    </source>
</evidence>
<dbReference type="Pfam" id="PF02321">
    <property type="entry name" value="OEP"/>
    <property type="match status" value="2"/>
</dbReference>
<organism evidence="8 9">
    <name type="scientific">Sphingobacterium wenxiniae</name>
    <dbReference type="NCBI Taxonomy" id="683125"/>
    <lineage>
        <taxon>Bacteria</taxon>
        <taxon>Pseudomonadati</taxon>
        <taxon>Bacteroidota</taxon>
        <taxon>Sphingobacteriia</taxon>
        <taxon>Sphingobacteriales</taxon>
        <taxon>Sphingobacteriaceae</taxon>
        <taxon>Sphingobacterium</taxon>
    </lineage>
</organism>
<keyword evidence="3" id="KW-0813">Transport</keyword>
<protein>
    <submittedName>
        <fullName evidence="8">Outer membrane protein</fullName>
    </submittedName>
</protein>
<evidence type="ECO:0000313" key="8">
    <source>
        <dbReference type="EMBL" id="SFS82088.1"/>
    </source>
</evidence>
<evidence type="ECO:0000256" key="6">
    <source>
        <dbReference type="ARBA" id="ARBA00023136"/>
    </source>
</evidence>
<comment type="subcellular location">
    <subcellularLocation>
        <location evidence="1">Cell outer membrane</location>
    </subcellularLocation>
</comment>
<dbReference type="PANTHER" id="PTHR30026:SF20">
    <property type="entry name" value="OUTER MEMBRANE PROTEIN TOLC"/>
    <property type="match status" value="1"/>
</dbReference>
<evidence type="ECO:0000256" key="1">
    <source>
        <dbReference type="ARBA" id="ARBA00004442"/>
    </source>
</evidence>
<keyword evidence="9" id="KW-1185">Reference proteome</keyword>
<evidence type="ECO:0000313" key="9">
    <source>
        <dbReference type="Proteomes" id="UP000198785"/>
    </source>
</evidence>
<dbReference type="SUPFAM" id="SSF56954">
    <property type="entry name" value="Outer membrane efflux proteins (OEP)"/>
    <property type="match status" value="1"/>
</dbReference>
<evidence type="ECO:0000256" key="4">
    <source>
        <dbReference type="ARBA" id="ARBA00022452"/>
    </source>
</evidence>
<keyword evidence="7" id="KW-0998">Cell outer membrane</keyword>